<comment type="caution">
    <text evidence="2">The sequence shown here is derived from an EMBL/GenBank/DDBJ whole genome shotgun (WGS) entry which is preliminary data.</text>
</comment>
<name>A0ABR1TT05_9PEZI</name>
<dbReference type="RefSeq" id="XP_066712017.1">
    <property type="nucleotide sequence ID" value="XM_066862907.1"/>
</dbReference>
<dbReference type="InterPro" id="IPR021858">
    <property type="entry name" value="Fun_TF"/>
</dbReference>
<organism evidence="2 3">
    <name type="scientific">Apiospora phragmitis</name>
    <dbReference type="NCBI Taxonomy" id="2905665"/>
    <lineage>
        <taxon>Eukaryota</taxon>
        <taxon>Fungi</taxon>
        <taxon>Dikarya</taxon>
        <taxon>Ascomycota</taxon>
        <taxon>Pezizomycotina</taxon>
        <taxon>Sordariomycetes</taxon>
        <taxon>Xylariomycetidae</taxon>
        <taxon>Amphisphaeriales</taxon>
        <taxon>Apiosporaceae</taxon>
        <taxon>Apiospora</taxon>
    </lineage>
</organism>
<evidence type="ECO:0000256" key="1">
    <source>
        <dbReference type="ARBA" id="ARBA00023242"/>
    </source>
</evidence>
<keyword evidence="3" id="KW-1185">Reference proteome</keyword>
<protein>
    <submittedName>
        <fullName evidence="2">Transcriptional regulatory protein pro1</fullName>
    </submittedName>
</protein>
<sequence length="164" mass="17854">MDDMTLCQHVSSLGEQIGLTEVCETAPKTAFNANGSLSPKQLIWYPASPSQASCIGLVEKLTNVLQHIPAGAGGFDRSLAWVYLVGGSVSLPHSSFRQLFEERIAQVGDGVNYGSFGGVTTLLRDVWQQADSFVASPSATGSVEIPYISWRDTMHMKQWDYLLI</sequence>
<reference evidence="2 3" key="1">
    <citation type="submission" date="2023-01" db="EMBL/GenBank/DDBJ databases">
        <title>Analysis of 21 Apiospora genomes using comparative genomics revels a genus with tremendous synthesis potential of carbohydrate active enzymes and secondary metabolites.</title>
        <authorList>
            <person name="Sorensen T."/>
        </authorList>
    </citation>
    <scope>NUCLEOTIDE SEQUENCE [LARGE SCALE GENOMIC DNA]</scope>
    <source>
        <strain evidence="2 3">CBS 135458</strain>
    </source>
</reference>
<dbReference type="Proteomes" id="UP001480595">
    <property type="component" value="Unassembled WGS sequence"/>
</dbReference>
<dbReference type="GeneID" id="92095970"/>
<proteinExistence type="predicted"/>
<evidence type="ECO:0000313" key="2">
    <source>
        <dbReference type="EMBL" id="KAK8049768.1"/>
    </source>
</evidence>
<keyword evidence="1" id="KW-0539">Nucleus</keyword>
<gene>
    <name evidence="2" type="ORF">PG994_011498</name>
</gene>
<dbReference type="Pfam" id="PF11951">
    <property type="entry name" value="Fungal_trans_2"/>
    <property type="match status" value="1"/>
</dbReference>
<dbReference type="EMBL" id="JAQQWL010000011">
    <property type="protein sequence ID" value="KAK8049768.1"/>
    <property type="molecule type" value="Genomic_DNA"/>
</dbReference>
<accession>A0ABR1TT05</accession>
<evidence type="ECO:0000313" key="3">
    <source>
        <dbReference type="Proteomes" id="UP001480595"/>
    </source>
</evidence>